<keyword evidence="3" id="KW-1185">Reference proteome</keyword>
<evidence type="ECO:0000313" key="3">
    <source>
        <dbReference type="Proteomes" id="UP000187203"/>
    </source>
</evidence>
<evidence type="ECO:0000313" key="2">
    <source>
        <dbReference type="EMBL" id="OMO95165.1"/>
    </source>
</evidence>
<dbReference type="EMBL" id="AWUE01015883">
    <property type="protein sequence ID" value="OMO95165.1"/>
    <property type="molecule type" value="Genomic_DNA"/>
</dbReference>
<reference evidence="3" key="1">
    <citation type="submission" date="2013-09" db="EMBL/GenBank/DDBJ databases">
        <title>Corchorus olitorius genome sequencing.</title>
        <authorList>
            <person name="Alam M."/>
            <person name="Haque M.S."/>
            <person name="Islam M.S."/>
            <person name="Emdad E.M."/>
            <person name="Islam M.M."/>
            <person name="Ahmed B."/>
            <person name="Halim A."/>
            <person name="Hossen Q.M.M."/>
            <person name="Hossain M.Z."/>
            <person name="Ahmed R."/>
            <person name="Khan M.M."/>
            <person name="Islam R."/>
            <person name="Rashid M.M."/>
            <person name="Khan S.A."/>
            <person name="Rahman M.S."/>
            <person name="Alam M."/>
            <person name="Yahiya A.S."/>
            <person name="Khan M.S."/>
            <person name="Azam M.S."/>
            <person name="Haque T."/>
            <person name="Lashkar M.Z.H."/>
            <person name="Akhand A.I."/>
            <person name="Morshed G."/>
            <person name="Roy S."/>
            <person name="Uddin K.S."/>
            <person name="Rabeya T."/>
            <person name="Hossain A.S."/>
            <person name="Chowdhury A."/>
            <person name="Snigdha A.R."/>
            <person name="Mortoza M.S."/>
            <person name="Matin S.A."/>
            <person name="Hoque S.M.E."/>
            <person name="Islam M.K."/>
            <person name="Roy D.K."/>
            <person name="Haider R."/>
            <person name="Moosa M.M."/>
            <person name="Elias S.M."/>
            <person name="Hasan A.M."/>
            <person name="Jahan S."/>
            <person name="Shafiuddin M."/>
            <person name="Mahmood N."/>
            <person name="Shommy N.S."/>
        </authorList>
    </citation>
    <scope>NUCLEOTIDE SEQUENCE [LARGE SCALE GENOMIC DNA]</scope>
    <source>
        <strain evidence="3">cv. O-4</strain>
    </source>
</reference>
<dbReference type="AlphaFoldDB" id="A0A1R3JK60"/>
<sequence>MTGRGNRGKKRNPPLNTRRANKNARLVRFLFTIHHHQ</sequence>
<proteinExistence type="predicted"/>
<comment type="caution">
    <text evidence="2">The sequence shown here is derived from an EMBL/GenBank/DDBJ whole genome shotgun (WGS) entry which is preliminary data.</text>
</comment>
<gene>
    <name evidence="2" type="ORF">COLO4_16047</name>
</gene>
<feature type="region of interest" description="Disordered" evidence="1">
    <location>
        <begin position="1"/>
        <end position="23"/>
    </location>
</feature>
<accession>A0A1R3JK60</accession>
<name>A0A1R3JK60_9ROSI</name>
<dbReference type="Proteomes" id="UP000187203">
    <property type="component" value="Unassembled WGS sequence"/>
</dbReference>
<feature type="compositionally biased region" description="Basic residues" evidence="1">
    <location>
        <begin position="1"/>
        <end position="12"/>
    </location>
</feature>
<evidence type="ECO:0000256" key="1">
    <source>
        <dbReference type="SAM" id="MobiDB-lite"/>
    </source>
</evidence>
<protein>
    <submittedName>
        <fullName evidence="2">Uncharacterized protein</fullName>
    </submittedName>
</protein>
<organism evidence="2 3">
    <name type="scientific">Corchorus olitorius</name>
    <dbReference type="NCBI Taxonomy" id="93759"/>
    <lineage>
        <taxon>Eukaryota</taxon>
        <taxon>Viridiplantae</taxon>
        <taxon>Streptophyta</taxon>
        <taxon>Embryophyta</taxon>
        <taxon>Tracheophyta</taxon>
        <taxon>Spermatophyta</taxon>
        <taxon>Magnoliopsida</taxon>
        <taxon>eudicotyledons</taxon>
        <taxon>Gunneridae</taxon>
        <taxon>Pentapetalae</taxon>
        <taxon>rosids</taxon>
        <taxon>malvids</taxon>
        <taxon>Malvales</taxon>
        <taxon>Malvaceae</taxon>
        <taxon>Grewioideae</taxon>
        <taxon>Apeibeae</taxon>
        <taxon>Corchorus</taxon>
    </lineage>
</organism>